<evidence type="ECO:0000256" key="2">
    <source>
        <dbReference type="SAM" id="Phobius"/>
    </source>
</evidence>
<organism evidence="3 4">
    <name type="scientific">Pseudobacter ginsenosidimutans</name>
    <dbReference type="NCBI Taxonomy" id="661488"/>
    <lineage>
        <taxon>Bacteria</taxon>
        <taxon>Pseudomonadati</taxon>
        <taxon>Bacteroidota</taxon>
        <taxon>Chitinophagia</taxon>
        <taxon>Chitinophagales</taxon>
        <taxon>Chitinophagaceae</taxon>
        <taxon>Pseudobacter</taxon>
    </lineage>
</organism>
<evidence type="ECO:0008006" key="5">
    <source>
        <dbReference type="Google" id="ProtNLM"/>
    </source>
</evidence>
<feature type="transmembrane region" description="Helical" evidence="2">
    <location>
        <begin position="43"/>
        <end position="65"/>
    </location>
</feature>
<dbReference type="OrthoDB" id="630606at2"/>
<evidence type="ECO:0000313" key="4">
    <source>
        <dbReference type="Proteomes" id="UP000293874"/>
    </source>
</evidence>
<dbReference type="RefSeq" id="WP_130542764.1">
    <property type="nucleotide sequence ID" value="NZ_CP042431.1"/>
</dbReference>
<keyword evidence="2" id="KW-0812">Transmembrane</keyword>
<gene>
    <name evidence="3" type="ORF">EV199_4255</name>
</gene>
<keyword evidence="2" id="KW-1133">Transmembrane helix</keyword>
<feature type="region of interest" description="Disordered" evidence="1">
    <location>
        <begin position="74"/>
        <end position="147"/>
    </location>
</feature>
<protein>
    <recommendedName>
        <fullName evidence="5">Outer membrane protein with beta-barrel domain</fullName>
    </recommendedName>
</protein>
<evidence type="ECO:0000256" key="1">
    <source>
        <dbReference type="SAM" id="MobiDB-lite"/>
    </source>
</evidence>
<evidence type="ECO:0000313" key="3">
    <source>
        <dbReference type="EMBL" id="RZS72336.1"/>
    </source>
</evidence>
<dbReference type="EMBL" id="SGXA01000002">
    <property type="protein sequence ID" value="RZS72336.1"/>
    <property type="molecule type" value="Genomic_DNA"/>
</dbReference>
<reference evidence="3 4" key="1">
    <citation type="submission" date="2019-02" db="EMBL/GenBank/DDBJ databases">
        <title>Genomic Encyclopedia of Type Strains, Phase IV (KMG-IV): sequencing the most valuable type-strain genomes for metagenomic binning, comparative biology and taxonomic classification.</title>
        <authorList>
            <person name="Goeker M."/>
        </authorList>
    </citation>
    <scope>NUCLEOTIDE SEQUENCE [LARGE SCALE GENOMIC DNA]</scope>
    <source>
        <strain evidence="3 4">DSM 18116</strain>
    </source>
</reference>
<comment type="caution">
    <text evidence="3">The sequence shown here is derived from an EMBL/GenBank/DDBJ whole genome shotgun (WGS) entry which is preliminary data.</text>
</comment>
<keyword evidence="4" id="KW-1185">Reference proteome</keyword>
<accession>A0A4Q7MTY1</accession>
<sequence length="491" mass="54800">MERGFYNDDFEQLIRQKADQYKMFPSENAWKGIHRSLHTRRKWYGLGLLLFLGGISYLASLQLMAPSTPAKKIHIHSPASSTTDQSGNSSSNTISINGPVAVASNSSSSGQSGSGFTVFSPAPFRGTDNDDEETPVTYPSESDLPHTIVITELPEQTIVDEIFLEKPRKTSNAVTAFPVFPGQPEETPVAGLALVTDVSDTKINSHEIKIPAASKTTASTQKSGKEEDEKRINWLQEYAVYELTPPPMRRWAWQLAFSPTMNYRKLTSNTSVYDQINIKGLPAGAIEGKPETLVSHQPALGFGLGSYMVYSINKNFRVTAGLQLNYSRYAIKAYTAPVPERGKIALDVSGRQPDSLVSYTRLRNFSGDKAEDIQNQYFQFSAPIGMEVSLLGNEKLQVNIAGTIQPTYLLNRNSYLITTDFKNYMRAPSLVRRWNVNAGAEIFVSYKTGSLKWQVGPQFRYQLLSSYVKEYPIREYLMEYGVKIGVTKTIR</sequence>
<dbReference type="AlphaFoldDB" id="A0A4Q7MTY1"/>
<proteinExistence type="predicted"/>
<dbReference type="Proteomes" id="UP000293874">
    <property type="component" value="Unassembled WGS sequence"/>
</dbReference>
<keyword evidence="2" id="KW-0472">Membrane</keyword>
<feature type="compositionally biased region" description="Low complexity" evidence="1">
    <location>
        <begin position="80"/>
        <end position="115"/>
    </location>
</feature>
<name>A0A4Q7MTY1_9BACT</name>